<sequence>MATSKLRGNDLRKIGFPEGRATTLALNILEDRQLKTLDKGSALALLQKIKADPYAYLRDSLWRGWPRSLCPTPGAT</sequence>
<dbReference type="Proteomes" id="UP000183947">
    <property type="component" value="Unassembled WGS sequence"/>
</dbReference>
<evidence type="ECO:0000313" key="2">
    <source>
        <dbReference type="Proteomes" id="UP000183947"/>
    </source>
</evidence>
<name>A0A1M6XB23_9BACT</name>
<proteinExistence type="predicted"/>
<dbReference type="RefSeq" id="WP_073283952.1">
    <property type="nucleotide sequence ID" value="NZ_FRAS01000009.1"/>
</dbReference>
<dbReference type="GO" id="GO:0016874">
    <property type="term" value="F:ligase activity"/>
    <property type="evidence" value="ECO:0007669"/>
    <property type="project" value="UniProtKB-KW"/>
</dbReference>
<dbReference type="EMBL" id="FRAS01000009">
    <property type="protein sequence ID" value="SHL03172.1"/>
    <property type="molecule type" value="Genomic_DNA"/>
</dbReference>
<dbReference type="STRING" id="1121959.SAMN02746009_01991"/>
<evidence type="ECO:0000313" key="1">
    <source>
        <dbReference type="EMBL" id="SHL03172.1"/>
    </source>
</evidence>
<protein>
    <submittedName>
        <fullName evidence="1">tRNA-splicing ligase RtcB</fullName>
    </submittedName>
</protein>
<reference evidence="2" key="1">
    <citation type="submission" date="2016-11" db="EMBL/GenBank/DDBJ databases">
        <authorList>
            <person name="Varghese N."/>
            <person name="Submissions S."/>
        </authorList>
    </citation>
    <scope>NUCLEOTIDE SEQUENCE [LARGE SCALE GENOMIC DNA]</scope>
    <source>
        <strain evidence="2">DSM 18569</strain>
    </source>
</reference>
<dbReference type="AlphaFoldDB" id="A0A1M6XB23"/>
<organism evidence="1 2">
    <name type="scientific">Hymenobacter psychrotolerans DSM 18569</name>
    <dbReference type="NCBI Taxonomy" id="1121959"/>
    <lineage>
        <taxon>Bacteria</taxon>
        <taxon>Pseudomonadati</taxon>
        <taxon>Bacteroidota</taxon>
        <taxon>Cytophagia</taxon>
        <taxon>Cytophagales</taxon>
        <taxon>Hymenobacteraceae</taxon>
        <taxon>Hymenobacter</taxon>
    </lineage>
</organism>
<accession>A0A1M6XB23</accession>
<gene>
    <name evidence="1" type="ORF">SAMN02746009_01991</name>
</gene>
<keyword evidence="2" id="KW-1185">Reference proteome</keyword>
<keyword evidence="1" id="KW-0436">Ligase</keyword>